<gene>
    <name evidence="3" type="ORF">GCM10017621_31150</name>
</gene>
<evidence type="ECO:0000256" key="1">
    <source>
        <dbReference type="SAM" id="Phobius"/>
    </source>
</evidence>
<reference evidence="3" key="1">
    <citation type="journal article" date="2014" name="Int. J. Syst. Evol. Microbiol.">
        <title>Complete genome sequence of Corynebacterium casei LMG S-19264T (=DSM 44701T), isolated from a smear-ripened cheese.</title>
        <authorList>
            <consortium name="US DOE Joint Genome Institute (JGI-PGF)"/>
            <person name="Walter F."/>
            <person name="Albersmeier A."/>
            <person name="Kalinowski J."/>
            <person name="Ruckert C."/>
        </authorList>
    </citation>
    <scope>NUCLEOTIDE SEQUENCE</scope>
    <source>
        <strain evidence="3">VKM B-1513</strain>
    </source>
</reference>
<dbReference type="PANTHER" id="PTHR36927:SF3">
    <property type="entry name" value="GLUCANS BIOSYNTHESIS PROTEIN C"/>
    <property type="match status" value="1"/>
</dbReference>
<evidence type="ECO:0000313" key="4">
    <source>
        <dbReference type="Proteomes" id="UP001143486"/>
    </source>
</evidence>
<feature type="domain" description="Acyltransferase 3" evidence="2">
    <location>
        <begin position="18"/>
        <end position="372"/>
    </location>
</feature>
<feature type="transmembrane region" description="Helical" evidence="1">
    <location>
        <begin position="57"/>
        <end position="79"/>
    </location>
</feature>
<feature type="transmembrane region" description="Helical" evidence="1">
    <location>
        <begin position="256"/>
        <end position="275"/>
    </location>
</feature>
<feature type="transmembrane region" description="Helical" evidence="1">
    <location>
        <begin position="25"/>
        <end position="45"/>
    </location>
</feature>
<comment type="caution">
    <text evidence="3">The sequence shown here is derived from an EMBL/GenBank/DDBJ whole genome shotgun (WGS) entry which is preliminary data.</text>
</comment>
<evidence type="ECO:0000259" key="2">
    <source>
        <dbReference type="Pfam" id="PF01757"/>
    </source>
</evidence>
<dbReference type="PANTHER" id="PTHR36927">
    <property type="entry name" value="BLR4337 PROTEIN"/>
    <property type="match status" value="1"/>
</dbReference>
<dbReference type="RefSeq" id="WP_271187951.1">
    <property type="nucleotide sequence ID" value="NZ_BSFE01000012.1"/>
</dbReference>
<evidence type="ECO:0000313" key="3">
    <source>
        <dbReference type="EMBL" id="GLK53607.1"/>
    </source>
</evidence>
<dbReference type="InterPro" id="IPR050623">
    <property type="entry name" value="Glucan_succinyl_AcylTrfase"/>
</dbReference>
<feature type="transmembrane region" description="Helical" evidence="1">
    <location>
        <begin position="224"/>
        <end position="244"/>
    </location>
</feature>
<keyword evidence="1" id="KW-1133">Transmembrane helix</keyword>
<accession>A0A9W6MPW6</accession>
<keyword evidence="1" id="KW-0812">Transmembrane</keyword>
<dbReference type="GO" id="GO:0016747">
    <property type="term" value="F:acyltransferase activity, transferring groups other than amino-acyl groups"/>
    <property type="evidence" value="ECO:0007669"/>
    <property type="project" value="InterPro"/>
</dbReference>
<keyword evidence="3" id="KW-0012">Acyltransferase</keyword>
<proteinExistence type="predicted"/>
<name>A0A9W6MPW6_9PROT</name>
<dbReference type="InterPro" id="IPR002656">
    <property type="entry name" value="Acyl_transf_3_dom"/>
</dbReference>
<dbReference type="Pfam" id="PF01757">
    <property type="entry name" value="Acyl_transf_3"/>
    <property type="match status" value="1"/>
</dbReference>
<reference evidence="3" key="2">
    <citation type="submission" date="2023-01" db="EMBL/GenBank/DDBJ databases">
        <authorList>
            <person name="Sun Q."/>
            <person name="Evtushenko L."/>
        </authorList>
    </citation>
    <scope>NUCLEOTIDE SEQUENCE</scope>
    <source>
        <strain evidence="3">VKM B-1513</strain>
    </source>
</reference>
<dbReference type="Proteomes" id="UP001143486">
    <property type="component" value="Unassembled WGS sequence"/>
</dbReference>
<feature type="transmembrane region" description="Helical" evidence="1">
    <location>
        <begin position="192"/>
        <end position="212"/>
    </location>
</feature>
<sequence length="396" mass="45190">MTPLSHPAASGAAHPRRHDLDWLRIIAFGLLIFYHVGMFFVPWDWHVKSTRANDGPVYAMLLLNPWRLALLFFISGVAIRYLSDKLGAGRFALDRTGRLLPVIVFGMIVVVMPQTWAQLRQAGVIEEGLLAFWPRYILGWEIGGIEVPTWNHLWYVVYLLVYCLILAPFVPLMRGLCDGYVSHMLQVLNRPVTGLLLLALIPVLPFWAYRIFLEPHFPTTHNLVWDWANHAHRLTIMLIGYAVAKNEVFWRAADRILVPALICCALYAAALWWGLGRPEADWEGQAWLSWIFRLGRILYAWLAILALTGVARRYLNGDGPVRRYLTEAIFPYYILHQTITVLTGYWIAPMGLNVWVEFAVLAGVTTAGCVAGYEIVRRIPPLRPVMGLKWRSVPVR</sequence>
<keyword evidence="3" id="KW-0808">Transferase</keyword>
<feature type="transmembrane region" description="Helical" evidence="1">
    <location>
        <begin position="99"/>
        <end position="117"/>
    </location>
</feature>
<feature type="transmembrane region" description="Helical" evidence="1">
    <location>
        <begin position="287"/>
        <end position="308"/>
    </location>
</feature>
<keyword evidence="4" id="KW-1185">Reference proteome</keyword>
<dbReference type="EMBL" id="BSFE01000012">
    <property type="protein sequence ID" value="GLK53607.1"/>
    <property type="molecule type" value="Genomic_DNA"/>
</dbReference>
<protein>
    <submittedName>
        <fullName evidence="3">Acyltransferase</fullName>
    </submittedName>
</protein>
<keyword evidence="1" id="KW-0472">Membrane</keyword>
<organism evidence="3 4">
    <name type="scientific">Maricaulis virginensis</name>
    <dbReference type="NCBI Taxonomy" id="144022"/>
    <lineage>
        <taxon>Bacteria</taxon>
        <taxon>Pseudomonadati</taxon>
        <taxon>Pseudomonadota</taxon>
        <taxon>Alphaproteobacteria</taxon>
        <taxon>Maricaulales</taxon>
        <taxon>Maricaulaceae</taxon>
        <taxon>Maricaulis</taxon>
    </lineage>
</organism>
<feature type="transmembrane region" description="Helical" evidence="1">
    <location>
        <begin position="153"/>
        <end position="172"/>
    </location>
</feature>
<feature type="transmembrane region" description="Helical" evidence="1">
    <location>
        <begin position="329"/>
        <end position="348"/>
    </location>
</feature>
<dbReference type="AlphaFoldDB" id="A0A9W6MPW6"/>
<feature type="transmembrane region" description="Helical" evidence="1">
    <location>
        <begin position="354"/>
        <end position="376"/>
    </location>
</feature>